<proteinExistence type="predicted"/>
<evidence type="ECO:0000256" key="1">
    <source>
        <dbReference type="SAM" id="MobiDB-lite"/>
    </source>
</evidence>
<organism evidence="2 3">
    <name type="scientific">Monoraphidium neglectum</name>
    <dbReference type="NCBI Taxonomy" id="145388"/>
    <lineage>
        <taxon>Eukaryota</taxon>
        <taxon>Viridiplantae</taxon>
        <taxon>Chlorophyta</taxon>
        <taxon>core chlorophytes</taxon>
        <taxon>Chlorophyceae</taxon>
        <taxon>CS clade</taxon>
        <taxon>Sphaeropleales</taxon>
        <taxon>Selenastraceae</taxon>
        <taxon>Monoraphidium</taxon>
    </lineage>
</organism>
<protein>
    <recommendedName>
        <fullName evidence="4">Formyltetrahydrofolate deformylase</fullName>
    </recommendedName>
</protein>
<reference evidence="2 3" key="1">
    <citation type="journal article" date="2013" name="BMC Genomics">
        <title>Reconstruction of the lipid metabolism for the microalga Monoraphidium neglectum from its genome sequence reveals characteristics suitable for biofuel production.</title>
        <authorList>
            <person name="Bogen C."/>
            <person name="Al-Dilaimi A."/>
            <person name="Albersmeier A."/>
            <person name="Wichmann J."/>
            <person name="Grundmann M."/>
            <person name="Rupp O."/>
            <person name="Lauersen K.J."/>
            <person name="Blifernez-Klassen O."/>
            <person name="Kalinowski J."/>
            <person name="Goesmann A."/>
            <person name="Mussgnug J.H."/>
            <person name="Kruse O."/>
        </authorList>
    </citation>
    <scope>NUCLEOTIDE SEQUENCE [LARGE SCALE GENOMIC DNA]</scope>
    <source>
        <strain evidence="2 3">SAG 48.87</strain>
    </source>
</reference>
<sequence>MPVVRASTSSSASSSSRPAASYSFQGQRLPPARAAAPPMPAPTAAAATSQKGTDRRAHDQIGTLLVQCPDAKGVVASVAQLLFGFNSDQFTDETTAVPRFFQRTEFDFSEISVGAANLPVLERAIDDLAARYNMEYRI</sequence>
<dbReference type="RefSeq" id="XP_013890748.1">
    <property type="nucleotide sequence ID" value="XM_014035294.1"/>
</dbReference>
<evidence type="ECO:0000313" key="3">
    <source>
        <dbReference type="Proteomes" id="UP000054498"/>
    </source>
</evidence>
<dbReference type="AlphaFoldDB" id="A0A0D2K6C9"/>
<feature type="region of interest" description="Disordered" evidence="1">
    <location>
        <begin position="1"/>
        <end position="58"/>
    </location>
</feature>
<dbReference type="GeneID" id="25733975"/>
<feature type="compositionally biased region" description="Low complexity" evidence="1">
    <location>
        <begin position="30"/>
        <end position="47"/>
    </location>
</feature>
<dbReference type="InterPro" id="IPR045865">
    <property type="entry name" value="ACT-like_dom_sf"/>
</dbReference>
<evidence type="ECO:0000313" key="2">
    <source>
        <dbReference type="EMBL" id="KIY91728.1"/>
    </source>
</evidence>
<keyword evidence="3" id="KW-1185">Reference proteome</keyword>
<dbReference type="InterPro" id="IPR044074">
    <property type="entry name" value="PurU_ACT"/>
</dbReference>
<evidence type="ECO:0008006" key="4">
    <source>
        <dbReference type="Google" id="ProtNLM"/>
    </source>
</evidence>
<feature type="non-terminal residue" evidence="2">
    <location>
        <position position="138"/>
    </location>
</feature>
<dbReference type="STRING" id="145388.A0A0D2K6C9"/>
<dbReference type="Gene3D" id="3.30.70.260">
    <property type="match status" value="1"/>
</dbReference>
<name>A0A0D2K6C9_9CHLO</name>
<accession>A0A0D2K6C9</accession>
<gene>
    <name evidence="2" type="ORF">MNEG_16236</name>
</gene>
<dbReference type="CDD" id="cd04875">
    <property type="entry name" value="ACT_F4HF-DF"/>
    <property type="match status" value="1"/>
</dbReference>
<feature type="compositionally biased region" description="Low complexity" evidence="1">
    <location>
        <begin position="1"/>
        <end position="23"/>
    </location>
</feature>
<dbReference type="KEGG" id="mng:MNEG_16236"/>
<dbReference type="Proteomes" id="UP000054498">
    <property type="component" value="Unassembled WGS sequence"/>
</dbReference>
<dbReference type="SUPFAM" id="SSF55021">
    <property type="entry name" value="ACT-like"/>
    <property type="match status" value="1"/>
</dbReference>
<dbReference type="EMBL" id="KK106355">
    <property type="protein sequence ID" value="KIY91728.1"/>
    <property type="molecule type" value="Genomic_DNA"/>
</dbReference>